<proteinExistence type="predicted"/>
<evidence type="ECO:0000313" key="1">
    <source>
        <dbReference type="EMBL" id="SDC15511.1"/>
    </source>
</evidence>
<dbReference type="OrthoDB" id="6694811at2"/>
<organism evidence="1 2">
    <name type="scientific">Acinetobacter marinus</name>
    <dbReference type="NCBI Taxonomy" id="281375"/>
    <lineage>
        <taxon>Bacteria</taxon>
        <taxon>Pseudomonadati</taxon>
        <taxon>Pseudomonadota</taxon>
        <taxon>Gammaproteobacteria</taxon>
        <taxon>Moraxellales</taxon>
        <taxon>Moraxellaceae</taxon>
        <taxon>Acinetobacter</taxon>
    </lineage>
</organism>
<dbReference type="Proteomes" id="UP000242317">
    <property type="component" value="Unassembled WGS sequence"/>
</dbReference>
<dbReference type="AlphaFoldDB" id="A0A1G6J9X9"/>
<accession>A0A1G6J9X9</accession>
<evidence type="ECO:0000313" key="2">
    <source>
        <dbReference type="Proteomes" id="UP000242317"/>
    </source>
</evidence>
<keyword evidence="2" id="KW-1185">Reference proteome</keyword>
<protein>
    <submittedName>
        <fullName evidence="1">Uncharacterized protein</fullName>
    </submittedName>
</protein>
<gene>
    <name evidence="1" type="ORF">SAMN05421749_103287</name>
</gene>
<dbReference type="RefSeq" id="WP_092618158.1">
    <property type="nucleotide sequence ID" value="NZ_FMYK01000003.1"/>
</dbReference>
<reference evidence="2" key="1">
    <citation type="submission" date="2016-09" db="EMBL/GenBank/DDBJ databases">
        <authorList>
            <person name="Varghese N."/>
            <person name="Submissions S."/>
        </authorList>
    </citation>
    <scope>NUCLEOTIDE SEQUENCE [LARGE SCALE GENOMIC DNA]</scope>
    <source>
        <strain evidence="2">ANC 3699</strain>
    </source>
</reference>
<sequence>MKFKEYLQSLSEDQIQAYAQRVGTTPNYLMVHLFYAYKEPRKKLREALSRESDGMVTDDDVLEHFGFTSKRDSAHA</sequence>
<dbReference type="EMBL" id="FMYK01000003">
    <property type="protein sequence ID" value="SDC15511.1"/>
    <property type="molecule type" value="Genomic_DNA"/>
</dbReference>
<name>A0A1G6J9X9_9GAMM</name>